<dbReference type="InterPro" id="IPR050624">
    <property type="entry name" value="HTH-type_Tx_Regulator"/>
</dbReference>
<dbReference type="Gene3D" id="1.10.357.10">
    <property type="entry name" value="Tetracycline Repressor, domain 2"/>
    <property type="match status" value="1"/>
</dbReference>
<evidence type="ECO:0000256" key="2">
    <source>
        <dbReference type="PROSITE-ProRule" id="PRU00335"/>
    </source>
</evidence>
<dbReference type="KEGG" id="aka:TKWG_13225"/>
<reference evidence="5" key="2">
    <citation type="journal article" date="2013" name="PLoS ONE">
        <title>Genome implosion elicits host-confinement in Alcaligenaceae: evidence from the comparative genomics of Tetrathiobacter kashmirensis, a pathogen in the making.</title>
        <authorList>
            <person name="Ghosh W."/>
            <person name="Alam M."/>
            <person name="Roy C."/>
            <person name="Pyne P."/>
            <person name="George A."/>
            <person name="Chakraborty R."/>
            <person name="Majumder S."/>
            <person name="Agarwal A."/>
            <person name="Chakraborty S."/>
            <person name="Majumdar S."/>
            <person name="Gupta S.K."/>
        </authorList>
    </citation>
    <scope>NUCLEOTIDE SEQUENCE [LARGE SCALE GENOMIC DNA]</scope>
    <source>
        <strain evidence="5">WT001</strain>
    </source>
</reference>
<evidence type="ECO:0000256" key="1">
    <source>
        <dbReference type="ARBA" id="ARBA00023125"/>
    </source>
</evidence>
<dbReference type="RefSeq" id="WP_014750860.1">
    <property type="nucleotide sequence ID" value="NC_017964.1"/>
</dbReference>
<dbReference type="InterPro" id="IPR009057">
    <property type="entry name" value="Homeodomain-like_sf"/>
</dbReference>
<name>I3UCN1_ADVKW</name>
<accession>I3UCN1</accession>
<sequence length="114" mass="13311">MALPLSVADEKTGEIPFEVATRLDSVVLEIFSSTDFHCVDMRSIARQASMSFATIYRYFQNKEKLLFWFIARWLEPLNQAAQDVLETDKPLKQKLYDRLAVHLDFYEKTPMSDE</sequence>
<keyword evidence="5" id="KW-1185">Reference proteome</keyword>
<dbReference type="InterPro" id="IPR001647">
    <property type="entry name" value="HTH_TetR"/>
</dbReference>
<dbReference type="SUPFAM" id="SSF46689">
    <property type="entry name" value="Homeodomain-like"/>
    <property type="match status" value="1"/>
</dbReference>
<dbReference type="GO" id="GO:0003677">
    <property type="term" value="F:DNA binding"/>
    <property type="evidence" value="ECO:0007669"/>
    <property type="project" value="UniProtKB-UniRule"/>
</dbReference>
<dbReference type="Proteomes" id="UP000005267">
    <property type="component" value="Chromosome"/>
</dbReference>
<dbReference type="PROSITE" id="PS50977">
    <property type="entry name" value="HTH_TETR_2"/>
    <property type="match status" value="1"/>
</dbReference>
<evidence type="ECO:0000313" key="4">
    <source>
        <dbReference type="EMBL" id="AFK62769.1"/>
    </source>
</evidence>
<feature type="domain" description="HTH tetR-type" evidence="3">
    <location>
        <begin position="17"/>
        <end position="77"/>
    </location>
</feature>
<dbReference type="HOGENOM" id="CLU_2115791_0_0_4"/>
<gene>
    <name evidence="4" type="ordered locus">TKWG_13225</name>
</gene>
<organism evidence="4 5">
    <name type="scientific">Advenella kashmirensis (strain DSM 17095 / LMG 22695 / WT001)</name>
    <name type="common">Tetrathiobacter kashmirensis</name>
    <dbReference type="NCBI Taxonomy" id="1036672"/>
    <lineage>
        <taxon>Bacteria</taxon>
        <taxon>Pseudomonadati</taxon>
        <taxon>Pseudomonadota</taxon>
        <taxon>Betaproteobacteria</taxon>
        <taxon>Burkholderiales</taxon>
        <taxon>Alcaligenaceae</taxon>
    </lineage>
</organism>
<dbReference type="PANTHER" id="PTHR43479">
    <property type="entry name" value="ACREF/ENVCD OPERON REPRESSOR-RELATED"/>
    <property type="match status" value="1"/>
</dbReference>
<proteinExistence type="predicted"/>
<evidence type="ECO:0000259" key="3">
    <source>
        <dbReference type="PROSITE" id="PS50977"/>
    </source>
</evidence>
<dbReference type="Pfam" id="PF00440">
    <property type="entry name" value="TetR_N"/>
    <property type="match status" value="1"/>
</dbReference>
<feature type="DNA-binding region" description="H-T-H motif" evidence="2">
    <location>
        <begin position="40"/>
        <end position="59"/>
    </location>
</feature>
<reference evidence="4 5" key="1">
    <citation type="journal article" date="2011" name="J. Bacteriol.">
        <title>Whole-genome shotgun sequencing of the sulfur-oxidizing chemoautotroph Tetrathiobacter kashmirensis.</title>
        <authorList>
            <person name="Ghosh W."/>
            <person name="George A."/>
            <person name="Agarwal A."/>
            <person name="Raj P."/>
            <person name="Alam M."/>
            <person name="Pyne P."/>
            <person name="Das Gupta S.K."/>
        </authorList>
    </citation>
    <scope>NUCLEOTIDE SEQUENCE [LARGE SCALE GENOMIC DNA]</scope>
    <source>
        <strain evidence="4 5">WT001</strain>
    </source>
</reference>
<dbReference type="AlphaFoldDB" id="I3UCN1"/>
<dbReference type="STRING" id="1036672.TKWG_13225"/>
<dbReference type="PANTHER" id="PTHR43479:SF11">
    <property type="entry name" value="ACREF_ENVCD OPERON REPRESSOR-RELATED"/>
    <property type="match status" value="1"/>
</dbReference>
<keyword evidence="1 2" id="KW-0238">DNA-binding</keyword>
<dbReference type="EMBL" id="CP003555">
    <property type="protein sequence ID" value="AFK62769.1"/>
    <property type="molecule type" value="Genomic_DNA"/>
</dbReference>
<evidence type="ECO:0000313" key="5">
    <source>
        <dbReference type="Proteomes" id="UP000005267"/>
    </source>
</evidence>
<protein>
    <submittedName>
        <fullName evidence="4">TetR family transcriptional regulator</fullName>
    </submittedName>
</protein>